<protein>
    <submittedName>
        <fullName evidence="1">Uncharacterized protein</fullName>
    </submittedName>
</protein>
<name>A0ABZ3F6A7_9HELI</name>
<dbReference type="Proteomes" id="UP001434737">
    <property type="component" value="Chromosome"/>
</dbReference>
<evidence type="ECO:0000313" key="1">
    <source>
        <dbReference type="EMBL" id="XAM17740.1"/>
    </source>
</evidence>
<gene>
    <name evidence="1" type="ORF">V3I05_08615</name>
</gene>
<proteinExistence type="predicted"/>
<reference evidence="1 2" key="1">
    <citation type="submission" date="2024-02" db="EMBL/GenBank/DDBJ databases">
        <title>Genome and pathogenicity analysis of Helicobacter mastomyrinus isolated from mice.</title>
        <authorList>
            <person name="Zhu L."/>
        </authorList>
    </citation>
    <scope>NUCLEOTIDE SEQUENCE [LARGE SCALE GENOMIC DNA]</scope>
    <source>
        <strain evidence="1 2">Hm-17</strain>
    </source>
</reference>
<organism evidence="1 2">
    <name type="scientific">Helicobacter mastomyrinus</name>
    <dbReference type="NCBI Taxonomy" id="287948"/>
    <lineage>
        <taxon>Bacteria</taxon>
        <taxon>Pseudomonadati</taxon>
        <taxon>Campylobacterota</taxon>
        <taxon>Epsilonproteobacteria</taxon>
        <taxon>Campylobacterales</taxon>
        <taxon>Helicobacteraceae</taxon>
        <taxon>Helicobacter</taxon>
    </lineage>
</organism>
<accession>A0ABZ3F6A7</accession>
<dbReference type="EMBL" id="CP145316">
    <property type="protein sequence ID" value="XAM17740.1"/>
    <property type="molecule type" value="Genomic_DNA"/>
</dbReference>
<keyword evidence="2" id="KW-1185">Reference proteome</keyword>
<sequence length="55" mass="6220">MRIHTDQLDKPKQMRFYPSGICPFAKGCMAAKRGLTLRANINYAVVKPPSRRNDG</sequence>
<dbReference type="RefSeq" id="WP_300446324.1">
    <property type="nucleotide sequence ID" value="NZ_CP145316.1"/>
</dbReference>
<evidence type="ECO:0000313" key="2">
    <source>
        <dbReference type="Proteomes" id="UP001434737"/>
    </source>
</evidence>